<comment type="similarity">
    <text evidence="2">Belongs to the GSP J family.</text>
</comment>
<dbReference type="GO" id="GO:0015628">
    <property type="term" value="P:protein secretion by the type II secretion system"/>
    <property type="evidence" value="ECO:0007669"/>
    <property type="project" value="InterPro"/>
</dbReference>
<keyword evidence="5" id="KW-0488">Methylation</keyword>
<feature type="coiled-coil region" evidence="10">
    <location>
        <begin position="35"/>
        <end position="62"/>
    </location>
</feature>
<comment type="subcellular location">
    <subcellularLocation>
        <location evidence="1">Cell inner membrane</location>
        <topology evidence="1">Single-pass membrane protein</topology>
    </subcellularLocation>
</comment>
<keyword evidence="8 11" id="KW-1133">Transmembrane helix</keyword>
<evidence type="ECO:0000313" key="12">
    <source>
        <dbReference type="EMBL" id="QGW79737.1"/>
    </source>
</evidence>
<dbReference type="InterPro" id="IPR012902">
    <property type="entry name" value="N_methyl_site"/>
</dbReference>
<proteinExistence type="inferred from homology"/>
<keyword evidence="13" id="KW-1185">Reference proteome</keyword>
<evidence type="ECO:0000256" key="3">
    <source>
        <dbReference type="ARBA" id="ARBA00021539"/>
    </source>
</evidence>
<sequence length="193" mass="21966">MNTSGQRGFTLLELLLALALFALLAVACWRLFDVLVRTEGAASEHAQELRNLQRAFAILERDVRHGVFAANDAANGYGVSLRGTRMQWLRAGERNPSDLPRSGLRLVNYRLEQAGLWRDSRELEQGHTHSQRLLADVTKVSWRLFHHDLGWQAEWPVSAGLKAAPQALEVVLSTERWQDLRRVILFVQPSYEQ</sequence>
<keyword evidence="6" id="KW-0997">Cell inner membrane</keyword>
<evidence type="ECO:0000256" key="8">
    <source>
        <dbReference type="ARBA" id="ARBA00022989"/>
    </source>
</evidence>
<keyword evidence="7 11" id="KW-0812">Transmembrane</keyword>
<feature type="transmembrane region" description="Helical" evidence="11">
    <location>
        <begin position="12"/>
        <end position="32"/>
    </location>
</feature>
<reference evidence="12" key="1">
    <citation type="submission" date="2019-12" db="EMBL/GenBank/DDBJ databases">
        <title>Hybrid Genome Assemblies of two High G+C Isolates from Undergraduate Microbiology Courses.</title>
        <authorList>
            <person name="Ne Ville C.J."/>
            <person name="Enright D."/>
            <person name="Hernandez I."/>
            <person name="Dodsworth J."/>
            <person name="Orwin P.M."/>
        </authorList>
    </citation>
    <scope>NUCLEOTIDE SEQUENCE [LARGE SCALE GENOMIC DNA]</scope>
    <source>
        <strain evidence="12">Neo</strain>
    </source>
</reference>
<dbReference type="PROSITE" id="PS51257">
    <property type="entry name" value="PROKAR_LIPOPROTEIN"/>
    <property type="match status" value="1"/>
</dbReference>
<dbReference type="InterPro" id="IPR010055">
    <property type="entry name" value="T2SS_protein-GspJ"/>
</dbReference>
<keyword evidence="9 11" id="KW-0472">Membrane</keyword>
<dbReference type="Gene3D" id="3.10.610.10">
    <property type="entry name" value="GSPII I/J protein-like"/>
    <property type="match status" value="1"/>
</dbReference>
<dbReference type="Pfam" id="PF11612">
    <property type="entry name" value="T2SSJ"/>
    <property type="match status" value="1"/>
</dbReference>
<dbReference type="InterPro" id="IPR051621">
    <property type="entry name" value="T2SS_protein_J"/>
</dbReference>
<dbReference type="Proteomes" id="UP000426235">
    <property type="component" value="Chromosome"/>
</dbReference>
<dbReference type="InterPro" id="IPR045584">
    <property type="entry name" value="Pilin-like"/>
</dbReference>
<evidence type="ECO:0000256" key="4">
    <source>
        <dbReference type="ARBA" id="ARBA00022475"/>
    </source>
</evidence>
<accession>A0A6I6HI69</accession>
<dbReference type="PANTHER" id="PTHR39583:SF2">
    <property type="entry name" value="TYPE II SECRETION SYSTEM PROTEIN J"/>
    <property type="match status" value="1"/>
</dbReference>
<evidence type="ECO:0000256" key="7">
    <source>
        <dbReference type="ARBA" id="ARBA00022692"/>
    </source>
</evidence>
<dbReference type="Gene3D" id="2.10.70.20">
    <property type="entry name" value="gspk-gspi-gspj complex like domains"/>
    <property type="match status" value="1"/>
</dbReference>
<evidence type="ECO:0000256" key="2">
    <source>
        <dbReference type="ARBA" id="ARBA00011084"/>
    </source>
</evidence>
<dbReference type="RefSeq" id="WP_157194544.1">
    <property type="nucleotide sequence ID" value="NZ_CP046621.1"/>
</dbReference>
<dbReference type="NCBIfam" id="TIGR02532">
    <property type="entry name" value="IV_pilin_GFxxxE"/>
    <property type="match status" value="1"/>
</dbReference>
<dbReference type="Pfam" id="PF07963">
    <property type="entry name" value="N_methyl"/>
    <property type="match status" value="1"/>
</dbReference>
<dbReference type="GO" id="GO:0015627">
    <property type="term" value="C:type II protein secretion system complex"/>
    <property type="evidence" value="ECO:0007669"/>
    <property type="project" value="InterPro"/>
</dbReference>
<dbReference type="NCBIfam" id="TIGR01711">
    <property type="entry name" value="gspJ"/>
    <property type="match status" value="1"/>
</dbReference>
<evidence type="ECO:0000256" key="10">
    <source>
        <dbReference type="SAM" id="Coils"/>
    </source>
</evidence>
<evidence type="ECO:0000256" key="1">
    <source>
        <dbReference type="ARBA" id="ARBA00004377"/>
    </source>
</evidence>
<dbReference type="PROSITE" id="PS00409">
    <property type="entry name" value="PROKAR_NTER_METHYL"/>
    <property type="match status" value="1"/>
</dbReference>
<protein>
    <recommendedName>
        <fullName evidence="3">Type II secretion system protein J</fullName>
    </recommendedName>
</protein>
<evidence type="ECO:0000256" key="6">
    <source>
        <dbReference type="ARBA" id="ARBA00022519"/>
    </source>
</evidence>
<dbReference type="AlphaFoldDB" id="A0A6I6HI69"/>
<organism evidence="12 13">
    <name type="scientific">Pseudomonas alkylphenolica</name>
    <dbReference type="NCBI Taxonomy" id="237609"/>
    <lineage>
        <taxon>Bacteria</taxon>
        <taxon>Pseudomonadati</taxon>
        <taxon>Pseudomonadota</taxon>
        <taxon>Gammaproteobacteria</taxon>
        <taxon>Pseudomonadales</taxon>
        <taxon>Pseudomonadaceae</taxon>
        <taxon>Pseudomonas</taxon>
    </lineage>
</organism>
<dbReference type="PANTHER" id="PTHR39583">
    <property type="entry name" value="TYPE II SECRETION SYSTEM PROTEIN J-RELATED"/>
    <property type="match status" value="1"/>
</dbReference>
<dbReference type="EMBL" id="CP046621">
    <property type="protein sequence ID" value="QGW79737.1"/>
    <property type="molecule type" value="Genomic_DNA"/>
</dbReference>
<dbReference type="GO" id="GO:0005886">
    <property type="term" value="C:plasma membrane"/>
    <property type="evidence" value="ECO:0007669"/>
    <property type="project" value="UniProtKB-SubCell"/>
</dbReference>
<gene>
    <name evidence="12" type="primary">gspJ</name>
    <name evidence="12" type="ORF">GPJ81_24525</name>
</gene>
<evidence type="ECO:0000256" key="5">
    <source>
        <dbReference type="ARBA" id="ARBA00022481"/>
    </source>
</evidence>
<evidence type="ECO:0000256" key="11">
    <source>
        <dbReference type="SAM" id="Phobius"/>
    </source>
</evidence>
<dbReference type="SUPFAM" id="SSF54523">
    <property type="entry name" value="Pili subunits"/>
    <property type="match status" value="1"/>
</dbReference>
<evidence type="ECO:0000313" key="13">
    <source>
        <dbReference type="Proteomes" id="UP000426235"/>
    </source>
</evidence>
<keyword evidence="10" id="KW-0175">Coiled coil</keyword>
<keyword evidence="4" id="KW-1003">Cell membrane</keyword>
<name>A0A6I6HI69_9PSED</name>
<evidence type="ECO:0000256" key="9">
    <source>
        <dbReference type="ARBA" id="ARBA00023136"/>
    </source>
</evidence>